<dbReference type="Pfam" id="PF02661">
    <property type="entry name" value="Fic"/>
    <property type="match status" value="1"/>
</dbReference>
<dbReference type="InterPro" id="IPR053737">
    <property type="entry name" value="Type_II_TA_Toxin"/>
</dbReference>
<dbReference type="Proteomes" id="UP001645859">
    <property type="component" value="Unassembled WGS sequence"/>
</dbReference>
<comment type="caution">
    <text evidence="2">The sequence shown here is derived from an EMBL/GenBank/DDBJ whole genome shotgun (WGS) entry which is preliminary data.</text>
</comment>
<reference evidence="2 3" key="1">
    <citation type="submission" date="2018-09" db="EMBL/GenBank/DDBJ databases">
        <title>Comparative genomics of Leucobacter spp.</title>
        <authorList>
            <person name="Reis A.C."/>
            <person name="Kolvenbach B.A."/>
            <person name="Corvini P.F.X."/>
            <person name="Nunes O.C."/>
        </authorList>
    </citation>
    <scope>NUCLEOTIDE SEQUENCE [LARGE SCALE GENOMIC DNA]</scope>
    <source>
        <strain evidence="2 3">TAN 31504</strain>
    </source>
</reference>
<name>A0ABS1SFF9_9MICO</name>
<dbReference type="InterPro" id="IPR003812">
    <property type="entry name" value="Fido"/>
</dbReference>
<feature type="domain" description="Fido" evidence="1">
    <location>
        <begin position="32"/>
        <end position="163"/>
    </location>
</feature>
<organism evidence="2 3">
    <name type="scientific">Leucobacter chromiireducens subsp. solipictus</name>
    <dbReference type="NCBI Taxonomy" id="398235"/>
    <lineage>
        <taxon>Bacteria</taxon>
        <taxon>Bacillati</taxon>
        <taxon>Actinomycetota</taxon>
        <taxon>Actinomycetes</taxon>
        <taxon>Micrococcales</taxon>
        <taxon>Microbacteriaceae</taxon>
        <taxon>Leucobacter</taxon>
    </lineage>
</organism>
<dbReference type="RefSeq" id="WP_202344564.1">
    <property type="nucleotide sequence ID" value="NZ_BAAAPI010000015.1"/>
</dbReference>
<dbReference type="Gene3D" id="1.20.120.1870">
    <property type="entry name" value="Fic/DOC protein, Fido domain"/>
    <property type="match status" value="1"/>
</dbReference>
<protein>
    <submittedName>
        <fullName evidence="2">Fic family protein</fullName>
    </submittedName>
</protein>
<dbReference type="PROSITE" id="PS51459">
    <property type="entry name" value="FIDO"/>
    <property type="match status" value="1"/>
</dbReference>
<gene>
    <name evidence="2" type="ORF">D3230_08220</name>
</gene>
<proteinExistence type="predicted"/>
<accession>A0ABS1SFF9</accession>
<dbReference type="EMBL" id="QYAC01000004">
    <property type="protein sequence ID" value="MBL3679283.1"/>
    <property type="molecule type" value="Genomic_DNA"/>
</dbReference>
<keyword evidence="3" id="KW-1185">Reference proteome</keyword>
<evidence type="ECO:0000313" key="2">
    <source>
        <dbReference type="EMBL" id="MBL3679283.1"/>
    </source>
</evidence>
<evidence type="ECO:0000313" key="3">
    <source>
        <dbReference type="Proteomes" id="UP001645859"/>
    </source>
</evidence>
<sequence>MLAAYIPGLTLLRDYDEGLLDAQPTAVPGWVLTLDEARQVIRQRTAEFPEDRLLGREQGTALASVVATIYQGFDGHELYVSTEEKAANLLYLVVKDHPLVDENKRSAAVLFVTFLARNGILNRNDGTPRITSLALAAATLMIAMSDPGEKRLRVTLLIRMLVDG</sequence>
<evidence type="ECO:0000259" key="1">
    <source>
        <dbReference type="PROSITE" id="PS51459"/>
    </source>
</evidence>